<dbReference type="PROSITE" id="PS51786">
    <property type="entry name" value="LON_PROTEOLYTIC"/>
    <property type="match status" value="1"/>
</dbReference>
<feature type="active site" evidence="1">
    <location>
        <position position="246"/>
    </location>
</feature>
<comment type="similarity">
    <text evidence="1">Belongs to the peptidase S16 family.</text>
</comment>
<protein>
    <recommendedName>
        <fullName evidence="1">endopeptidase La</fullName>
        <ecNumber evidence="1">3.4.21.53</ecNumber>
    </recommendedName>
</protein>
<reference evidence="3 4" key="1">
    <citation type="submission" date="2024-09" db="EMBL/GenBank/DDBJ databases">
        <authorList>
            <person name="Sun Q."/>
            <person name="Mori K."/>
        </authorList>
    </citation>
    <scope>NUCLEOTIDE SEQUENCE [LARGE SCALE GENOMIC DNA]</scope>
    <source>
        <strain evidence="3 4">TISTR 2452</strain>
    </source>
</reference>
<dbReference type="InterPro" id="IPR008269">
    <property type="entry name" value="Lon_proteolytic"/>
</dbReference>
<dbReference type="InterPro" id="IPR027065">
    <property type="entry name" value="Lon_Prtase"/>
</dbReference>
<evidence type="ECO:0000313" key="3">
    <source>
        <dbReference type="EMBL" id="MFB9329656.1"/>
    </source>
</evidence>
<comment type="catalytic activity">
    <reaction evidence="1">
        <text>Hydrolysis of proteins in presence of ATP.</text>
        <dbReference type="EC" id="3.4.21.53"/>
    </reaction>
</comment>
<dbReference type="Pfam" id="PF13180">
    <property type="entry name" value="PDZ_2"/>
    <property type="match status" value="1"/>
</dbReference>
<evidence type="ECO:0000256" key="1">
    <source>
        <dbReference type="PROSITE-ProRule" id="PRU01122"/>
    </source>
</evidence>
<dbReference type="InterPro" id="IPR036034">
    <property type="entry name" value="PDZ_sf"/>
</dbReference>
<keyword evidence="1" id="KW-0378">Hydrolase</keyword>
<evidence type="ECO:0000259" key="2">
    <source>
        <dbReference type="PROSITE" id="PS51786"/>
    </source>
</evidence>
<keyword evidence="1" id="KW-0645">Protease</keyword>
<dbReference type="SUPFAM" id="SSF54211">
    <property type="entry name" value="Ribosomal protein S5 domain 2-like"/>
    <property type="match status" value="1"/>
</dbReference>
<dbReference type="EMBL" id="JBHMDO010000044">
    <property type="protein sequence ID" value="MFB9329656.1"/>
    <property type="molecule type" value="Genomic_DNA"/>
</dbReference>
<dbReference type="Proteomes" id="UP001589747">
    <property type="component" value="Unassembled WGS sequence"/>
</dbReference>
<dbReference type="Gene3D" id="2.30.42.10">
    <property type="match status" value="1"/>
</dbReference>
<evidence type="ECO:0000313" key="4">
    <source>
        <dbReference type="Proteomes" id="UP001589747"/>
    </source>
</evidence>
<keyword evidence="1" id="KW-0720">Serine protease</keyword>
<dbReference type="InterPro" id="IPR020568">
    <property type="entry name" value="Ribosomal_Su5_D2-typ_SF"/>
</dbReference>
<dbReference type="InterPro" id="IPR001478">
    <property type="entry name" value="PDZ"/>
</dbReference>
<feature type="active site" evidence="1">
    <location>
        <position position="291"/>
    </location>
</feature>
<sequence length="344" mass="35842">MNARKLLTGGGAAGTAVRWGLLTAAVMALLLYVPTPYAAYEPGLAFYTKPLVRAARPDEPGAGAFMLTTVQMSYANAWKSIRSFWDGDIELVRKRDLFRGGSKAEFVERQTVMMRGSQTDAVEAAYMEAGIPYQIEPYAVVVSDAGAAGGALQTGDEIVFFGGRPITSLRELTLALGRGTVSGQAHVAVIRGGKKKEVSIKLSAGATADQQAIALGVRKLTELRRMLPGNAEDEVEIQSGEIGGPSAGLMFALQTLDELTEGDLTAGLRVAGTGTIDAGGKVGAIGGVAHKVVAAHRAGADVFLVPEQNEQEAIAKAAEIGTGMRVIGVGSLREAKRVLTEAGG</sequence>
<keyword evidence="4" id="KW-1185">Reference proteome</keyword>
<dbReference type="Gene3D" id="3.30.230.10">
    <property type="match status" value="1"/>
</dbReference>
<proteinExistence type="inferred from homology"/>
<name>A0ABV5KWQ7_9BACL</name>
<dbReference type="PANTHER" id="PTHR10046">
    <property type="entry name" value="ATP DEPENDENT LON PROTEASE FAMILY MEMBER"/>
    <property type="match status" value="1"/>
</dbReference>
<feature type="domain" description="Lon proteolytic" evidence="2">
    <location>
        <begin position="241"/>
        <end position="342"/>
    </location>
</feature>
<dbReference type="InterPro" id="IPR014721">
    <property type="entry name" value="Ribsml_uS5_D2-typ_fold_subgr"/>
</dbReference>
<dbReference type="Pfam" id="PF05362">
    <property type="entry name" value="Lon_C"/>
    <property type="match status" value="1"/>
</dbReference>
<dbReference type="RefSeq" id="WP_377500112.1">
    <property type="nucleotide sequence ID" value="NZ_JBHMDO010000044.1"/>
</dbReference>
<dbReference type="SUPFAM" id="SSF50156">
    <property type="entry name" value="PDZ domain-like"/>
    <property type="match status" value="1"/>
</dbReference>
<organism evidence="3 4">
    <name type="scientific">Paenibacillus aurantiacus</name>
    <dbReference type="NCBI Taxonomy" id="1936118"/>
    <lineage>
        <taxon>Bacteria</taxon>
        <taxon>Bacillati</taxon>
        <taxon>Bacillota</taxon>
        <taxon>Bacilli</taxon>
        <taxon>Bacillales</taxon>
        <taxon>Paenibacillaceae</taxon>
        <taxon>Paenibacillus</taxon>
    </lineage>
</organism>
<dbReference type="EC" id="3.4.21.53" evidence="1"/>
<gene>
    <name evidence="3" type="ORF">ACFFSY_27275</name>
</gene>
<accession>A0ABV5KWQ7</accession>
<comment type="caution">
    <text evidence="3">The sequence shown here is derived from an EMBL/GenBank/DDBJ whole genome shotgun (WGS) entry which is preliminary data.</text>
</comment>